<feature type="domain" description="Glycosyltransferase RgtA/B/C/D-like" evidence="9">
    <location>
        <begin position="65"/>
        <end position="227"/>
    </location>
</feature>
<reference evidence="11" key="1">
    <citation type="submission" date="2016-10" db="EMBL/GenBank/DDBJ databases">
        <authorList>
            <person name="Varghese N."/>
            <person name="Submissions S."/>
        </authorList>
    </citation>
    <scope>NUCLEOTIDE SEQUENCE [LARGE SCALE GENOMIC DNA]</scope>
    <source>
        <strain evidence="11">DSM 45004</strain>
    </source>
</reference>
<evidence type="ECO:0000256" key="3">
    <source>
        <dbReference type="ARBA" id="ARBA00022676"/>
    </source>
</evidence>
<keyword evidence="5 8" id="KW-0812">Transmembrane</keyword>
<dbReference type="Proteomes" id="UP000198716">
    <property type="component" value="Unassembled WGS sequence"/>
</dbReference>
<keyword evidence="6 8" id="KW-1133">Transmembrane helix</keyword>
<dbReference type="PANTHER" id="PTHR33908">
    <property type="entry name" value="MANNOSYLTRANSFERASE YKCB-RELATED"/>
    <property type="match status" value="1"/>
</dbReference>
<feature type="transmembrane region" description="Helical" evidence="8">
    <location>
        <begin position="85"/>
        <end position="106"/>
    </location>
</feature>
<dbReference type="GO" id="GO:0005886">
    <property type="term" value="C:plasma membrane"/>
    <property type="evidence" value="ECO:0007669"/>
    <property type="project" value="UniProtKB-SubCell"/>
</dbReference>
<evidence type="ECO:0000256" key="2">
    <source>
        <dbReference type="ARBA" id="ARBA00022475"/>
    </source>
</evidence>
<evidence type="ECO:0000256" key="6">
    <source>
        <dbReference type="ARBA" id="ARBA00022989"/>
    </source>
</evidence>
<keyword evidence="7 8" id="KW-0472">Membrane</keyword>
<feature type="transmembrane region" description="Helical" evidence="8">
    <location>
        <begin position="249"/>
        <end position="276"/>
    </location>
</feature>
<dbReference type="AlphaFoldDB" id="A0A1I1VDG0"/>
<comment type="subcellular location">
    <subcellularLocation>
        <location evidence="1">Cell membrane</location>
        <topology evidence="1">Multi-pass membrane protein</topology>
    </subcellularLocation>
</comment>
<accession>A0A1I1VDG0</accession>
<dbReference type="RefSeq" id="WP_092924749.1">
    <property type="nucleotide sequence ID" value="NZ_FOMZ01000003.1"/>
</dbReference>
<name>A0A1I1VDG0_9ACTN</name>
<dbReference type="GO" id="GO:0009103">
    <property type="term" value="P:lipopolysaccharide biosynthetic process"/>
    <property type="evidence" value="ECO:0007669"/>
    <property type="project" value="UniProtKB-ARBA"/>
</dbReference>
<dbReference type="GO" id="GO:0016763">
    <property type="term" value="F:pentosyltransferase activity"/>
    <property type="evidence" value="ECO:0007669"/>
    <property type="project" value="TreeGrafter"/>
</dbReference>
<sequence>MESTAREVGSGPFPARRPFALVPVSAVVVVAVAVMFAFAGRYGYFGDELYFVIAGTNPAWGYADQQPVVPLLAVAMEWLFPGSLIALRAPSILAFGVGAVVAALVVRELGGDRRAQAFTATAFVLAFASMYRNLNTIGLDILGWTLLTLLLLRWVRTHCAGEADDRLLLLSGVVVALSVQVKIHIAVFVVVTLLTLAVLGPRAIFRRPLLWVGALIAAVVTVPTVVWQFTHGWPQLAVASSSSTEMTSVGGRLFSFVGMLALLGLVFGLVLGGYGLWRLLRAEETRPYRFLGWSAVGVLVVFLAVGGKPYYVAGVFPALWAAGALGFQRRREVLAGENRRGRGWLAWPALAVSVMVTVQSLPIASVESFAERDTSPVDFRGSEIGWPKLATDVGDIYRDLPPRRREHTVVIGSHYWTASAVEFHGRRADLPDAYSGSRGFWFFGHPPAGTTTVIHIGEIAPGVREHFDRVRRVGTVNNGPGVDNVVRGQPIHLADVTGVDWQRVWPEFRDMTLSL</sequence>
<proteinExistence type="predicted"/>
<protein>
    <submittedName>
        <fullName evidence="10">Dolichyl-phosphate-mannose-protein mannosyltransferase</fullName>
    </submittedName>
</protein>
<evidence type="ECO:0000256" key="1">
    <source>
        <dbReference type="ARBA" id="ARBA00004651"/>
    </source>
</evidence>
<feature type="transmembrane region" description="Helical" evidence="8">
    <location>
        <begin position="167"/>
        <end position="197"/>
    </location>
</feature>
<keyword evidence="3 10" id="KW-0328">Glycosyltransferase</keyword>
<dbReference type="Pfam" id="PF13231">
    <property type="entry name" value="PMT_2"/>
    <property type="match status" value="1"/>
</dbReference>
<feature type="transmembrane region" description="Helical" evidence="8">
    <location>
        <begin position="209"/>
        <end position="229"/>
    </location>
</feature>
<evidence type="ECO:0000256" key="4">
    <source>
        <dbReference type="ARBA" id="ARBA00022679"/>
    </source>
</evidence>
<evidence type="ECO:0000313" key="10">
    <source>
        <dbReference type="EMBL" id="SFD80008.1"/>
    </source>
</evidence>
<keyword evidence="4 10" id="KW-0808">Transferase</keyword>
<dbReference type="InterPro" id="IPR050297">
    <property type="entry name" value="LipidA_mod_glycosyltrf_83"/>
</dbReference>
<evidence type="ECO:0000256" key="5">
    <source>
        <dbReference type="ARBA" id="ARBA00022692"/>
    </source>
</evidence>
<keyword evidence="11" id="KW-1185">Reference proteome</keyword>
<feature type="transmembrane region" description="Helical" evidence="8">
    <location>
        <begin position="137"/>
        <end position="155"/>
    </location>
</feature>
<dbReference type="InterPro" id="IPR038731">
    <property type="entry name" value="RgtA/B/C-like"/>
</dbReference>
<feature type="transmembrane region" description="Helical" evidence="8">
    <location>
        <begin position="288"/>
        <end position="305"/>
    </location>
</feature>
<evidence type="ECO:0000313" key="11">
    <source>
        <dbReference type="Proteomes" id="UP000198716"/>
    </source>
</evidence>
<feature type="transmembrane region" description="Helical" evidence="8">
    <location>
        <begin position="20"/>
        <end position="39"/>
    </location>
</feature>
<gene>
    <name evidence="10" type="ORF">SAMN04487819_103221</name>
</gene>
<organism evidence="10 11">
    <name type="scientific">Actinopolyspora alba</name>
    <dbReference type="NCBI Taxonomy" id="673379"/>
    <lineage>
        <taxon>Bacteria</taxon>
        <taxon>Bacillati</taxon>
        <taxon>Actinomycetota</taxon>
        <taxon>Actinomycetes</taxon>
        <taxon>Actinopolysporales</taxon>
        <taxon>Actinopolysporaceae</taxon>
        <taxon>Actinopolyspora</taxon>
        <taxon>Actinopolyspora alba group</taxon>
    </lineage>
</organism>
<evidence type="ECO:0000256" key="8">
    <source>
        <dbReference type="SAM" id="Phobius"/>
    </source>
</evidence>
<evidence type="ECO:0000256" key="7">
    <source>
        <dbReference type="ARBA" id="ARBA00023136"/>
    </source>
</evidence>
<keyword evidence="2" id="KW-1003">Cell membrane</keyword>
<dbReference type="PANTHER" id="PTHR33908:SF11">
    <property type="entry name" value="MEMBRANE PROTEIN"/>
    <property type="match status" value="1"/>
</dbReference>
<evidence type="ECO:0000259" key="9">
    <source>
        <dbReference type="Pfam" id="PF13231"/>
    </source>
</evidence>
<dbReference type="EMBL" id="FOMZ01000003">
    <property type="protein sequence ID" value="SFD80008.1"/>
    <property type="molecule type" value="Genomic_DNA"/>
</dbReference>